<dbReference type="Pfam" id="PF00082">
    <property type="entry name" value="Peptidase_S8"/>
    <property type="match status" value="1"/>
</dbReference>
<dbReference type="SUPFAM" id="SSF52743">
    <property type="entry name" value="Subtilisin-like"/>
    <property type="match status" value="1"/>
</dbReference>
<gene>
    <name evidence="9" type="ORF">H0E87_008094</name>
</gene>
<dbReference type="Gene3D" id="2.60.40.2310">
    <property type="match status" value="1"/>
</dbReference>
<keyword evidence="3" id="KW-0645">Protease</keyword>
<proteinExistence type="inferred from homology"/>
<evidence type="ECO:0000259" key="8">
    <source>
        <dbReference type="Pfam" id="PF17766"/>
    </source>
</evidence>
<dbReference type="PROSITE" id="PS00138">
    <property type="entry name" value="SUBTILASE_SER"/>
    <property type="match status" value="1"/>
</dbReference>
<organism evidence="9 10">
    <name type="scientific">Populus deltoides</name>
    <name type="common">Eastern poplar</name>
    <name type="synonym">Eastern cottonwood</name>
    <dbReference type="NCBI Taxonomy" id="3696"/>
    <lineage>
        <taxon>Eukaryota</taxon>
        <taxon>Viridiplantae</taxon>
        <taxon>Streptophyta</taxon>
        <taxon>Embryophyta</taxon>
        <taxon>Tracheophyta</taxon>
        <taxon>Spermatophyta</taxon>
        <taxon>Magnoliopsida</taxon>
        <taxon>eudicotyledons</taxon>
        <taxon>Gunneridae</taxon>
        <taxon>Pentapetalae</taxon>
        <taxon>rosids</taxon>
        <taxon>fabids</taxon>
        <taxon>Malpighiales</taxon>
        <taxon>Salicaceae</taxon>
        <taxon>Saliceae</taxon>
        <taxon>Populus</taxon>
    </lineage>
</organism>
<evidence type="ECO:0000313" key="10">
    <source>
        <dbReference type="Proteomes" id="UP000807159"/>
    </source>
</evidence>
<comment type="subcellular location">
    <subcellularLocation>
        <location evidence="1">Secreted</location>
    </subcellularLocation>
</comment>
<protein>
    <submittedName>
        <fullName evidence="9">Uncharacterized protein</fullName>
    </submittedName>
</protein>
<dbReference type="Gene3D" id="3.50.30.30">
    <property type="match status" value="1"/>
</dbReference>
<keyword evidence="5" id="KW-0378">Hydrolase</keyword>
<evidence type="ECO:0000256" key="6">
    <source>
        <dbReference type="ARBA" id="ARBA00022825"/>
    </source>
</evidence>
<sequence length="418" mass="45941">METPYGLIAGGDAAAPGVPEIKDKLLELQIFMKSQTSIFMETLSQLLYMSRIIYFFFRFCKDNTVVPAKIVVCTIEVLTDVRRQRAVAVQLGGGAGMKLIDPIVKEIGFQFVIPGTLIGQEEAQQLQAYMQTQRTKHTSFTIGIQLQELLHTESFEHKTCTKSDRVFFPRTKCYYSGYYQAWSPVSTVGPGGRRVNYNIISGTSMSCPNVSAVAAILKSHRPSWSPAAMKSAIMTTAIVMDNTRKLIGRYPSDTQATPFDFGSGHINPLAALNPGLIYRFDSTDVIDFLCSIGASPAQLKILTGQTTYCQNPTKQSSDFNYPSIGVSNMKGSIQVYRTVTYYGTGPTAYVVKADDPAGVQVTVTPAQLKFTKTGENMSFRIDFKPLKTSDGNFVFGALTWSNGVHKVRSPIAPKVLSL</sequence>
<dbReference type="AlphaFoldDB" id="A0A8T2YZ90"/>
<name>A0A8T2YZ90_POPDE</name>
<dbReference type="GO" id="GO:0006508">
    <property type="term" value="P:proteolysis"/>
    <property type="evidence" value="ECO:0007669"/>
    <property type="project" value="UniProtKB-KW"/>
</dbReference>
<dbReference type="InterPro" id="IPR036852">
    <property type="entry name" value="Peptidase_S8/S53_dom_sf"/>
</dbReference>
<evidence type="ECO:0000256" key="5">
    <source>
        <dbReference type="ARBA" id="ARBA00022801"/>
    </source>
</evidence>
<evidence type="ECO:0000259" key="7">
    <source>
        <dbReference type="Pfam" id="PF00082"/>
    </source>
</evidence>
<keyword evidence="10" id="KW-1185">Reference proteome</keyword>
<evidence type="ECO:0000256" key="2">
    <source>
        <dbReference type="ARBA" id="ARBA00011073"/>
    </source>
</evidence>
<dbReference type="Gene3D" id="3.40.50.200">
    <property type="entry name" value="Peptidase S8/S53 domain"/>
    <property type="match status" value="1"/>
</dbReference>
<dbReference type="Pfam" id="PF17766">
    <property type="entry name" value="fn3_6"/>
    <property type="match status" value="1"/>
</dbReference>
<reference evidence="9" key="1">
    <citation type="journal article" date="2021" name="J. Hered.">
        <title>Genome Assembly of Salicaceae Populus deltoides (Eastern Cottonwood) I-69 Based on Nanopore Sequencing and Hi-C Technologies.</title>
        <authorList>
            <person name="Bai S."/>
            <person name="Wu H."/>
            <person name="Zhang J."/>
            <person name="Pan Z."/>
            <person name="Zhao W."/>
            <person name="Li Z."/>
            <person name="Tong C."/>
        </authorList>
    </citation>
    <scope>NUCLEOTIDE SEQUENCE</scope>
    <source>
        <tissue evidence="9">Leaf</tissue>
    </source>
</reference>
<dbReference type="InterPro" id="IPR000209">
    <property type="entry name" value="Peptidase_S8/S53_dom"/>
</dbReference>
<feature type="domain" description="Peptidase S8/S53" evidence="7">
    <location>
        <begin position="179"/>
        <end position="248"/>
    </location>
</feature>
<dbReference type="EMBL" id="JACEGQ020000004">
    <property type="protein sequence ID" value="KAH8510398.1"/>
    <property type="molecule type" value="Genomic_DNA"/>
</dbReference>
<feature type="domain" description="Subtilisin-like protease fibronectin type-III" evidence="8">
    <location>
        <begin position="318"/>
        <end position="412"/>
    </location>
</feature>
<accession>A0A8T2YZ90</accession>
<evidence type="ECO:0000313" key="9">
    <source>
        <dbReference type="EMBL" id="KAH8510398.1"/>
    </source>
</evidence>
<dbReference type="InterPro" id="IPR023828">
    <property type="entry name" value="Peptidase_S8_Ser-AS"/>
</dbReference>
<dbReference type="InterPro" id="IPR045051">
    <property type="entry name" value="SBT"/>
</dbReference>
<evidence type="ECO:0000256" key="3">
    <source>
        <dbReference type="ARBA" id="ARBA00022670"/>
    </source>
</evidence>
<dbReference type="InterPro" id="IPR041469">
    <property type="entry name" value="Subtilisin-like_FN3"/>
</dbReference>
<keyword evidence="4" id="KW-0732">Signal</keyword>
<dbReference type="GO" id="GO:0005576">
    <property type="term" value="C:extracellular region"/>
    <property type="evidence" value="ECO:0007669"/>
    <property type="project" value="UniProtKB-SubCell"/>
</dbReference>
<comment type="similarity">
    <text evidence="2">Belongs to the peptidase S8 family.</text>
</comment>
<dbReference type="PANTHER" id="PTHR10795">
    <property type="entry name" value="PROPROTEIN CONVERTASE SUBTILISIN/KEXIN"/>
    <property type="match status" value="1"/>
</dbReference>
<dbReference type="GO" id="GO:0004252">
    <property type="term" value="F:serine-type endopeptidase activity"/>
    <property type="evidence" value="ECO:0007669"/>
    <property type="project" value="InterPro"/>
</dbReference>
<evidence type="ECO:0000256" key="1">
    <source>
        <dbReference type="ARBA" id="ARBA00004613"/>
    </source>
</evidence>
<dbReference type="Proteomes" id="UP000807159">
    <property type="component" value="Chromosome 4"/>
</dbReference>
<dbReference type="CDD" id="cd02120">
    <property type="entry name" value="PA_subtilisin_like"/>
    <property type="match status" value="1"/>
</dbReference>
<keyword evidence="6" id="KW-0720">Serine protease</keyword>
<comment type="caution">
    <text evidence="9">The sequence shown here is derived from an EMBL/GenBank/DDBJ whole genome shotgun (WGS) entry which is preliminary data.</text>
</comment>
<evidence type="ECO:0000256" key="4">
    <source>
        <dbReference type="ARBA" id="ARBA00022729"/>
    </source>
</evidence>